<accession>A0A418XPD5</accession>
<evidence type="ECO:0000313" key="2">
    <source>
        <dbReference type="EMBL" id="RJG14382.1"/>
    </source>
</evidence>
<dbReference type="Proteomes" id="UP000284021">
    <property type="component" value="Unassembled WGS sequence"/>
</dbReference>
<dbReference type="Pfam" id="PF06568">
    <property type="entry name" value="YjiS-like"/>
    <property type="match status" value="1"/>
</dbReference>
<dbReference type="AlphaFoldDB" id="A0A418XPD5"/>
<sequence>MKGQKGYAIATALPKFHFSLGRLLSRVWMQVQRWHQLAAQRRQLASLSDAALKDLGFSRADVMGESERPFWDDPLKH</sequence>
<name>A0A418XPD5_9PSED</name>
<reference evidence="2 3" key="1">
    <citation type="submission" date="2018-09" db="EMBL/GenBank/DDBJ databases">
        <authorList>
            <person name="Zhu H."/>
        </authorList>
    </citation>
    <scope>NUCLEOTIDE SEQUENCE [LARGE SCALE GENOMIC DNA]</scope>
    <source>
        <strain evidence="2 3">K1S02-6</strain>
    </source>
</reference>
<protein>
    <submittedName>
        <fullName evidence="2">DUF1127 domain-containing protein</fullName>
    </submittedName>
</protein>
<keyword evidence="3" id="KW-1185">Reference proteome</keyword>
<evidence type="ECO:0000313" key="3">
    <source>
        <dbReference type="Proteomes" id="UP000284021"/>
    </source>
</evidence>
<gene>
    <name evidence="2" type="ORF">D3879_09270</name>
</gene>
<dbReference type="InterPro" id="IPR009506">
    <property type="entry name" value="YjiS-like"/>
</dbReference>
<dbReference type="OrthoDB" id="7306802at2"/>
<feature type="domain" description="YjiS-like" evidence="1">
    <location>
        <begin position="30"/>
        <end position="62"/>
    </location>
</feature>
<comment type="caution">
    <text evidence="2">The sequence shown here is derived from an EMBL/GenBank/DDBJ whole genome shotgun (WGS) entry which is preliminary data.</text>
</comment>
<proteinExistence type="predicted"/>
<organism evidence="2 3">
    <name type="scientific">Pseudomonas cavernicola</name>
    <dbReference type="NCBI Taxonomy" id="2320866"/>
    <lineage>
        <taxon>Bacteria</taxon>
        <taxon>Pseudomonadati</taxon>
        <taxon>Pseudomonadota</taxon>
        <taxon>Gammaproteobacteria</taxon>
        <taxon>Pseudomonadales</taxon>
        <taxon>Pseudomonadaceae</taxon>
        <taxon>Pseudomonas</taxon>
    </lineage>
</organism>
<evidence type="ECO:0000259" key="1">
    <source>
        <dbReference type="Pfam" id="PF06568"/>
    </source>
</evidence>
<dbReference type="RefSeq" id="WP_119954933.1">
    <property type="nucleotide sequence ID" value="NZ_QYUR01000002.1"/>
</dbReference>
<dbReference type="EMBL" id="QYUR01000002">
    <property type="protein sequence ID" value="RJG14382.1"/>
    <property type="molecule type" value="Genomic_DNA"/>
</dbReference>